<feature type="compositionally biased region" description="Polar residues" evidence="1">
    <location>
        <begin position="283"/>
        <end position="300"/>
    </location>
</feature>
<dbReference type="EMBL" id="JALNTZ010000001">
    <property type="protein sequence ID" value="KAJ3665125.1"/>
    <property type="molecule type" value="Genomic_DNA"/>
</dbReference>
<feature type="region of interest" description="Disordered" evidence="1">
    <location>
        <begin position="1"/>
        <end position="23"/>
    </location>
</feature>
<sequence length="365" mass="41400">MDTETVTTKPKKSTPALPKQKPPPVIILHGQLEDHKAFQKLLTDTAKGGYTLKYTKRRTTIQVANKRDWETLCRQLEMREISHHTYTCVEDKTHGFVLKGLDFEPEIEDLKDELREENIPCEKLFKMRGTKRPAYLIITTKDVTLSQLQRHKYVILNTRVTWERHYNNRKITQCHTCQEWGHATLNCKSKPKCLKCAGPHRVADCDPDLVNLKCANCDGNHAANNPDCPTYVRKIQEIKKSEEPQKKFVEAPPPKSNPWRKLPATPANTATTGTSNATIAHTRPQQGYPQQRSPTKCSAPNSVSAATRECANLFSALTELKAACNISEMVRAINDLNALLKEASTKAEKFLVFTQFTEQLDSYDI</sequence>
<accession>A0AA38IZM1</accession>
<evidence type="ECO:0000313" key="2">
    <source>
        <dbReference type="EMBL" id="KAJ3665125.1"/>
    </source>
</evidence>
<protein>
    <recommendedName>
        <fullName evidence="4">Nucleic-acid-binding protein from transposon X-element</fullName>
    </recommendedName>
</protein>
<keyword evidence="3" id="KW-1185">Reference proteome</keyword>
<proteinExistence type="predicted"/>
<name>A0AA38IZM1_9CUCU</name>
<dbReference type="AlphaFoldDB" id="A0AA38IZM1"/>
<gene>
    <name evidence="2" type="ORF">Zmor_000638</name>
</gene>
<evidence type="ECO:0000313" key="3">
    <source>
        <dbReference type="Proteomes" id="UP001168821"/>
    </source>
</evidence>
<feature type="region of interest" description="Disordered" evidence="1">
    <location>
        <begin position="242"/>
        <end position="300"/>
    </location>
</feature>
<evidence type="ECO:0000256" key="1">
    <source>
        <dbReference type="SAM" id="MobiDB-lite"/>
    </source>
</evidence>
<organism evidence="2 3">
    <name type="scientific">Zophobas morio</name>
    <dbReference type="NCBI Taxonomy" id="2755281"/>
    <lineage>
        <taxon>Eukaryota</taxon>
        <taxon>Metazoa</taxon>
        <taxon>Ecdysozoa</taxon>
        <taxon>Arthropoda</taxon>
        <taxon>Hexapoda</taxon>
        <taxon>Insecta</taxon>
        <taxon>Pterygota</taxon>
        <taxon>Neoptera</taxon>
        <taxon>Endopterygota</taxon>
        <taxon>Coleoptera</taxon>
        <taxon>Polyphaga</taxon>
        <taxon>Cucujiformia</taxon>
        <taxon>Tenebrionidae</taxon>
        <taxon>Zophobas</taxon>
    </lineage>
</organism>
<comment type="caution">
    <text evidence="2">The sequence shown here is derived from an EMBL/GenBank/DDBJ whole genome shotgun (WGS) entry which is preliminary data.</text>
</comment>
<dbReference type="Proteomes" id="UP001168821">
    <property type="component" value="Unassembled WGS sequence"/>
</dbReference>
<evidence type="ECO:0008006" key="4">
    <source>
        <dbReference type="Google" id="ProtNLM"/>
    </source>
</evidence>
<feature type="compositionally biased region" description="Low complexity" evidence="1">
    <location>
        <begin position="263"/>
        <end position="280"/>
    </location>
</feature>
<reference evidence="2" key="1">
    <citation type="journal article" date="2023" name="G3 (Bethesda)">
        <title>Whole genome assemblies of Zophobas morio and Tenebrio molitor.</title>
        <authorList>
            <person name="Kaur S."/>
            <person name="Stinson S.A."/>
            <person name="diCenzo G.C."/>
        </authorList>
    </citation>
    <scope>NUCLEOTIDE SEQUENCE</scope>
    <source>
        <strain evidence="2">QUZm001</strain>
    </source>
</reference>